<keyword evidence="4" id="KW-1185">Reference proteome</keyword>
<feature type="region of interest" description="Disordered" evidence="1">
    <location>
        <begin position="182"/>
        <end position="275"/>
    </location>
</feature>
<sequence length="447" mass="50494">MFIYSQLCLLCTVILFSVRYQHFPCLLYNLLFFIPVYSYIYSYIHIYIHTYLQTLVSFFFLFFILIQYTMWTTDGSSGSSFFSMAVVTVEGPGTASVVVEEVVPEMEKVDEESQEREVKKVQPSKRGSKLLACENVDHCFKNSGSVSTRQKSTVEAESDNPAKYNIDYLLMQHVKQELEKLSTPAQSHHPHRHLHHHPHRPHQHSLLLPHHYHPPHHHHHQPVLHILRSPSSSNTRPQSNQNITGPISSHVLPSHLPASIPPHLPSSSPRLRPPSHALISNSLISTFGVFPNPDQPSSSLGRGPSASLGRCGTRWGSGVHSRIVHNIGSLQHRPGSPPNTQESFPAPVFSEDGDNTQRPEEHANNSISNASSSSTNLPSQLPRGSFRLLLRPRRGQGGSLMTQKTYHPSRRYDQIVSLCEAAAEHIKNFHFKVNKYFREVVRMYCVS</sequence>
<dbReference type="AlphaFoldDB" id="A0A5B7D918"/>
<protein>
    <submittedName>
        <fullName evidence="3">Uncharacterized protein</fullName>
    </submittedName>
</protein>
<dbReference type="Proteomes" id="UP000324222">
    <property type="component" value="Unassembled WGS sequence"/>
</dbReference>
<keyword evidence="2" id="KW-0812">Transmembrane</keyword>
<keyword evidence="2" id="KW-1133">Transmembrane helix</keyword>
<dbReference type="EMBL" id="VSRR010000615">
    <property type="protein sequence ID" value="MPC17717.1"/>
    <property type="molecule type" value="Genomic_DNA"/>
</dbReference>
<feature type="transmembrane region" description="Helical" evidence="2">
    <location>
        <begin position="51"/>
        <end position="71"/>
    </location>
</feature>
<keyword evidence="2" id="KW-0472">Membrane</keyword>
<proteinExistence type="predicted"/>
<evidence type="ECO:0000256" key="2">
    <source>
        <dbReference type="SAM" id="Phobius"/>
    </source>
</evidence>
<evidence type="ECO:0000313" key="3">
    <source>
        <dbReference type="EMBL" id="MPC17717.1"/>
    </source>
</evidence>
<organism evidence="3 4">
    <name type="scientific">Portunus trituberculatus</name>
    <name type="common">Swimming crab</name>
    <name type="synonym">Neptunus trituberculatus</name>
    <dbReference type="NCBI Taxonomy" id="210409"/>
    <lineage>
        <taxon>Eukaryota</taxon>
        <taxon>Metazoa</taxon>
        <taxon>Ecdysozoa</taxon>
        <taxon>Arthropoda</taxon>
        <taxon>Crustacea</taxon>
        <taxon>Multicrustacea</taxon>
        <taxon>Malacostraca</taxon>
        <taxon>Eumalacostraca</taxon>
        <taxon>Eucarida</taxon>
        <taxon>Decapoda</taxon>
        <taxon>Pleocyemata</taxon>
        <taxon>Brachyura</taxon>
        <taxon>Eubrachyura</taxon>
        <taxon>Portunoidea</taxon>
        <taxon>Portunidae</taxon>
        <taxon>Portuninae</taxon>
        <taxon>Portunus</taxon>
    </lineage>
</organism>
<feature type="compositionally biased region" description="Low complexity" evidence="1">
    <location>
        <begin position="364"/>
        <end position="379"/>
    </location>
</feature>
<comment type="caution">
    <text evidence="3">The sequence shown here is derived from an EMBL/GenBank/DDBJ whole genome shotgun (WGS) entry which is preliminary data.</text>
</comment>
<evidence type="ECO:0000313" key="4">
    <source>
        <dbReference type="Proteomes" id="UP000324222"/>
    </source>
</evidence>
<name>A0A5B7D918_PORTR</name>
<feature type="compositionally biased region" description="Polar residues" evidence="1">
    <location>
        <begin position="229"/>
        <end position="247"/>
    </location>
</feature>
<gene>
    <name evidence="3" type="ORF">E2C01_010580</name>
</gene>
<feature type="transmembrane region" description="Helical" evidence="2">
    <location>
        <begin position="27"/>
        <end position="44"/>
    </location>
</feature>
<reference evidence="3 4" key="1">
    <citation type="submission" date="2019-05" db="EMBL/GenBank/DDBJ databases">
        <title>Another draft genome of Portunus trituberculatus and its Hox gene families provides insights of decapod evolution.</title>
        <authorList>
            <person name="Jeong J.-H."/>
            <person name="Song I."/>
            <person name="Kim S."/>
            <person name="Choi T."/>
            <person name="Kim D."/>
            <person name="Ryu S."/>
            <person name="Kim W."/>
        </authorList>
    </citation>
    <scope>NUCLEOTIDE SEQUENCE [LARGE SCALE GENOMIC DNA]</scope>
    <source>
        <tissue evidence="3">Muscle</tissue>
    </source>
</reference>
<feature type="region of interest" description="Disordered" evidence="1">
    <location>
        <begin position="328"/>
        <end position="382"/>
    </location>
</feature>
<evidence type="ECO:0000256" key="1">
    <source>
        <dbReference type="SAM" id="MobiDB-lite"/>
    </source>
</evidence>
<feature type="compositionally biased region" description="Low complexity" evidence="1">
    <location>
        <begin position="265"/>
        <end position="275"/>
    </location>
</feature>
<feature type="region of interest" description="Disordered" evidence="1">
    <location>
        <begin position="294"/>
        <end position="313"/>
    </location>
</feature>
<feature type="compositionally biased region" description="Basic residues" evidence="1">
    <location>
        <begin position="188"/>
        <end position="203"/>
    </location>
</feature>
<dbReference type="OrthoDB" id="410920at2759"/>
<feature type="compositionally biased region" description="Basic residues" evidence="1">
    <location>
        <begin position="210"/>
        <end position="222"/>
    </location>
</feature>
<accession>A0A5B7D918</accession>